<dbReference type="InterPro" id="IPR012337">
    <property type="entry name" value="RNaseH-like_sf"/>
</dbReference>
<name>A0A090E278_9BACT</name>
<dbReference type="GO" id="GO:0045004">
    <property type="term" value="P:DNA replication proofreading"/>
    <property type="evidence" value="ECO:0007669"/>
    <property type="project" value="TreeGrafter"/>
</dbReference>
<dbReference type="Pfam" id="PF00929">
    <property type="entry name" value="RNase_T"/>
    <property type="match status" value="1"/>
</dbReference>
<gene>
    <name evidence="4" type="primary">dnaq3</name>
    <name evidence="4" type="ORF">CSEC_1962</name>
</gene>
<dbReference type="GO" id="GO:0003676">
    <property type="term" value="F:nucleic acid binding"/>
    <property type="evidence" value="ECO:0007669"/>
    <property type="project" value="InterPro"/>
</dbReference>
<keyword evidence="4" id="KW-0808">Transferase</keyword>
<keyword evidence="5" id="KW-1185">Reference proteome</keyword>
<evidence type="ECO:0000256" key="1">
    <source>
        <dbReference type="ARBA" id="ARBA00025483"/>
    </source>
</evidence>
<comment type="subunit">
    <text evidence="2">DNA polymerase III contains a core (composed of alpha, epsilon and theta chains) that associates with a tau subunit. This core dimerizes to form the POLIII' complex. PolIII' associates with the gamma complex (composed of gamma, delta, delta', psi and chi chains) and with the beta chain to form the complete DNA polymerase III complex.</text>
</comment>
<dbReference type="InterPro" id="IPR013520">
    <property type="entry name" value="Ribonucl_H"/>
</dbReference>
<reference evidence="4" key="2">
    <citation type="submission" date="2014-09" db="EMBL/GenBank/DDBJ databases">
        <title>Criblamydia sequanensis harbors a mega-plasmid encoding arsenite resistance.</title>
        <authorList>
            <person name="Bertelli C."/>
            <person name="Goesmann A."/>
            <person name="Greub G."/>
        </authorList>
    </citation>
    <scope>NUCLEOTIDE SEQUENCE [LARGE SCALE GENOMIC DNA]</scope>
    <source>
        <strain evidence="4">CRIB-18</strain>
    </source>
</reference>
<comment type="function">
    <text evidence="1">DNA polymerase III is a complex, multichain enzyme responsible for most of the replicative synthesis in bacteria. The epsilon subunit contain the editing function and is a proofreading 3'-5' exonuclease.</text>
</comment>
<dbReference type="Proteomes" id="UP000031552">
    <property type="component" value="Unassembled WGS sequence"/>
</dbReference>
<accession>A0A090E278</accession>
<dbReference type="Pfam" id="PF12843">
    <property type="entry name" value="QSregVF_b"/>
    <property type="match status" value="1"/>
</dbReference>
<dbReference type="GO" id="GO:0008408">
    <property type="term" value="F:3'-5' exonuclease activity"/>
    <property type="evidence" value="ECO:0007669"/>
    <property type="project" value="TreeGrafter"/>
</dbReference>
<dbReference type="RefSeq" id="WP_041018301.1">
    <property type="nucleotide sequence ID" value="NZ_CCEJ010000009.1"/>
</dbReference>
<dbReference type="SUPFAM" id="SSF53098">
    <property type="entry name" value="Ribonuclease H-like"/>
    <property type="match status" value="1"/>
</dbReference>
<dbReference type="eggNOG" id="COG0847">
    <property type="taxonomic scope" value="Bacteria"/>
</dbReference>
<dbReference type="InterPro" id="IPR024530">
    <property type="entry name" value="QSregVF_b"/>
</dbReference>
<evidence type="ECO:0000313" key="5">
    <source>
        <dbReference type="Proteomes" id="UP000031552"/>
    </source>
</evidence>
<dbReference type="FunFam" id="3.30.420.10:FF:000045">
    <property type="entry name" value="3'-5' exonuclease DinG"/>
    <property type="match status" value="1"/>
</dbReference>
<dbReference type="SMART" id="SM00479">
    <property type="entry name" value="EXOIII"/>
    <property type="match status" value="1"/>
</dbReference>
<evidence type="ECO:0000256" key="2">
    <source>
        <dbReference type="ARBA" id="ARBA00026073"/>
    </source>
</evidence>
<dbReference type="PANTHER" id="PTHR30231">
    <property type="entry name" value="DNA POLYMERASE III SUBUNIT EPSILON"/>
    <property type="match status" value="1"/>
</dbReference>
<dbReference type="STRING" id="1437425.CSEC_1962"/>
<organism evidence="4 5">
    <name type="scientific">Candidatus Criblamydia sequanensis CRIB-18</name>
    <dbReference type="NCBI Taxonomy" id="1437425"/>
    <lineage>
        <taxon>Bacteria</taxon>
        <taxon>Pseudomonadati</taxon>
        <taxon>Chlamydiota</taxon>
        <taxon>Chlamydiia</taxon>
        <taxon>Parachlamydiales</taxon>
        <taxon>Candidatus Criblamydiaceae</taxon>
        <taxon>Candidatus Criblamydia</taxon>
    </lineage>
</organism>
<dbReference type="EMBL" id="CCEJ010000009">
    <property type="protein sequence ID" value="CDR34769.1"/>
    <property type="molecule type" value="Genomic_DNA"/>
</dbReference>
<sequence>MGKLENEEFICIDCEATGLDAKKERIVEVAVVSFTYDKLFETYESLVDPECGVMPEDAYNVHRISYEMVKGQPKIRDVIPKLLEIIGSKTIIGHQVQFDIDIISNEAERCGIPCRIQKNKFIDTLRLARLYGDSPSNALEKLGIHFNVPNEGAHRAMNDVMVNIEVFKHLSRRYLTLEKLFEVLSRPILMKAMPLGKYKGRPFRDIPLQYLLYAAKKDYDQDLLFSLRNEIKQRKKGGLFQQASNPFQKLFS</sequence>
<protein>
    <submittedName>
        <fullName evidence="4">DNA polymerase III, epsilon subunit</fullName>
        <ecNumber evidence="4">2.7.7.7</ecNumber>
    </submittedName>
</protein>
<reference evidence="4" key="1">
    <citation type="submission" date="2013-12" db="EMBL/GenBank/DDBJ databases">
        <authorList>
            <person name="Linke B."/>
        </authorList>
    </citation>
    <scope>NUCLEOTIDE SEQUENCE [LARGE SCALE GENOMIC DNA]</scope>
    <source>
        <strain evidence="4">CRIB-18</strain>
    </source>
</reference>
<dbReference type="InterPro" id="IPR036397">
    <property type="entry name" value="RNaseH_sf"/>
</dbReference>
<dbReference type="EC" id="2.7.7.7" evidence="4"/>
<feature type="domain" description="Exonuclease" evidence="3">
    <location>
        <begin position="8"/>
        <end position="176"/>
    </location>
</feature>
<keyword evidence="4" id="KW-0548">Nucleotidyltransferase</keyword>
<dbReference type="Gene3D" id="3.30.420.10">
    <property type="entry name" value="Ribonuclease H-like superfamily/Ribonuclease H"/>
    <property type="match status" value="1"/>
</dbReference>
<evidence type="ECO:0000313" key="4">
    <source>
        <dbReference type="EMBL" id="CDR34769.1"/>
    </source>
</evidence>
<dbReference type="OrthoDB" id="9776650at2"/>
<dbReference type="GO" id="GO:0005829">
    <property type="term" value="C:cytosol"/>
    <property type="evidence" value="ECO:0007669"/>
    <property type="project" value="TreeGrafter"/>
</dbReference>
<proteinExistence type="predicted"/>
<evidence type="ECO:0000259" key="3">
    <source>
        <dbReference type="SMART" id="SM00479"/>
    </source>
</evidence>
<dbReference type="AlphaFoldDB" id="A0A090E278"/>
<dbReference type="NCBIfam" id="NF004964">
    <property type="entry name" value="PRK06310.1"/>
    <property type="match status" value="1"/>
</dbReference>
<dbReference type="CDD" id="cd06127">
    <property type="entry name" value="DEDDh"/>
    <property type="match status" value="1"/>
</dbReference>
<comment type="caution">
    <text evidence="4">The sequence shown here is derived from an EMBL/GenBank/DDBJ whole genome shotgun (WGS) entry which is preliminary data.</text>
</comment>
<dbReference type="PANTHER" id="PTHR30231:SF41">
    <property type="entry name" value="DNA POLYMERASE III SUBUNIT EPSILON"/>
    <property type="match status" value="1"/>
</dbReference>
<dbReference type="GO" id="GO:0003887">
    <property type="term" value="F:DNA-directed DNA polymerase activity"/>
    <property type="evidence" value="ECO:0007669"/>
    <property type="project" value="UniProtKB-EC"/>
</dbReference>